<organism evidence="1 2">
    <name type="scientific">Setaria italica</name>
    <name type="common">Foxtail millet</name>
    <name type="synonym">Panicum italicum</name>
    <dbReference type="NCBI Taxonomy" id="4555"/>
    <lineage>
        <taxon>Eukaryota</taxon>
        <taxon>Viridiplantae</taxon>
        <taxon>Streptophyta</taxon>
        <taxon>Embryophyta</taxon>
        <taxon>Tracheophyta</taxon>
        <taxon>Spermatophyta</taxon>
        <taxon>Magnoliopsida</taxon>
        <taxon>Liliopsida</taxon>
        <taxon>Poales</taxon>
        <taxon>Poaceae</taxon>
        <taxon>PACMAD clade</taxon>
        <taxon>Panicoideae</taxon>
        <taxon>Panicodae</taxon>
        <taxon>Paniceae</taxon>
        <taxon>Cenchrinae</taxon>
        <taxon>Setaria</taxon>
    </lineage>
</organism>
<reference evidence="2" key="1">
    <citation type="journal article" date="2012" name="Nat. Biotechnol.">
        <title>Reference genome sequence of the model plant Setaria.</title>
        <authorList>
            <person name="Bennetzen J.L."/>
            <person name="Schmutz J."/>
            <person name="Wang H."/>
            <person name="Percifield R."/>
            <person name="Hawkins J."/>
            <person name="Pontaroli A.C."/>
            <person name="Estep M."/>
            <person name="Feng L."/>
            <person name="Vaughn J.N."/>
            <person name="Grimwood J."/>
            <person name="Jenkins J."/>
            <person name="Barry K."/>
            <person name="Lindquist E."/>
            <person name="Hellsten U."/>
            <person name="Deshpande S."/>
            <person name="Wang X."/>
            <person name="Wu X."/>
            <person name="Mitros T."/>
            <person name="Triplett J."/>
            <person name="Yang X."/>
            <person name="Ye C.Y."/>
            <person name="Mauro-Herrera M."/>
            <person name="Wang L."/>
            <person name="Li P."/>
            <person name="Sharma M."/>
            <person name="Sharma R."/>
            <person name="Ronald P.C."/>
            <person name="Panaud O."/>
            <person name="Kellogg E.A."/>
            <person name="Brutnell T.P."/>
            <person name="Doust A.N."/>
            <person name="Tuskan G.A."/>
            <person name="Rokhsar D."/>
            <person name="Devos K.M."/>
        </authorList>
    </citation>
    <scope>NUCLEOTIDE SEQUENCE [LARGE SCALE GENOMIC DNA]</scope>
    <source>
        <strain evidence="2">cv. Yugu1</strain>
    </source>
</reference>
<evidence type="ECO:0000313" key="2">
    <source>
        <dbReference type="Proteomes" id="UP000004995"/>
    </source>
</evidence>
<dbReference type="EMBL" id="AGNK02004470">
    <property type="status" value="NOT_ANNOTATED_CDS"/>
    <property type="molecule type" value="Genomic_DNA"/>
</dbReference>
<dbReference type="HOGENOM" id="CLU_3411220_0_0_1"/>
<protein>
    <submittedName>
        <fullName evidence="1">Uncharacterized protein</fullName>
    </submittedName>
</protein>
<dbReference type="EnsemblPlants" id="KQK98472">
    <property type="protein sequence ID" value="KQK98472"/>
    <property type="gene ID" value="SETIT_012902mg"/>
</dbReference>
<name>K3YF85_SETIT</name>
<accession>K3YF85</accession>
<proteinExistence type="predicted"/>
<dbReference type="Proteomes" id="UP000004995">
    <property type="component" value="Unassembled WGS sequence"/>
</dbReference>
<sequence length="29" mass="3271">MIRGVLPLPYHLGSHLPNWQIPVVDSLAF</sequence>
<reference evidence="1" key="2">
    <citation type="submission" date="2018-08" db="UniProtKB">
        <authorList>
            <consortium name="EnsemblPlants"/>
        </authorList>
    </citation>
    <scope>IDENTIFICATION</scope>
    <source>
        <strain evidence="1">Yugu1</strain>
    </source>
</reference>
<dbReference type="InParanoid" id="K3YF85"/>
<dbReference type="AlphaFoldDB" id="K3YF85"/>
<keyword evidence="2" id="KW-1185">Reference proteome</keyword>
<evidence type="ECO:0000313" key="1">
    <source>
        <dbReference type="EnsemblPlants" id="KQK98472"/>
    </source>
</evidence>
<dbReference type="Gramene" id="KQK98472">
    <property type="protein sequence ID" value="KQK98472"/>
    <property type="gene ID" value="SETIT_012902mg"/>
</dbReference>